<comment type="caution">
    <text evidence="1">The sequence shown here is derived from an EMBL/GenBank/DDBJ whole genome shotgun (WGS) entry which is preliminary data.</text>
</comment>
<keyword evidence="2" id="KW-1185">Reference proteome</keyword>
<accession>A0A9K3H915</accession>
<reference evidence="1" key="2">
    <citation type="submission" date="2020-06" db="EMBL/GenBank/DDBJ databases">
        <title>Helianthus annuus Genome sequencing and assembly Release 2.</title>
        <authorList>
            <person name="Gouzy J."/>
            <person name="Langlade N."/>
            <person name="Munos S."/>
        </authorList>
    </citation>
    <scope>NUCLEOTIDE SEQUENCE</scope>
    <source>
        <tissue evidence="1">Leaves</tissue>
    </source>
</reference>
<dbReference type="AlphaFoldDB" id="A0A9K3H915"/>
<dbReference type="EMBL" id="MNCJ02000328">
    <property type="protein sequence ID" value="KAF5772197.1"/>
    <property type="molecule type" value="Genomic_DNA"/>
</dbReference>
<reference evidence="1" key="1">
    <citation type="journal article" date="2017" name="Nature">
        <title>The sunflower genome provides insights into oil metabolism, flowering and Asterid evolution.</title>
        <authorList>
            <person name="Badouin H."/>
            <person name="Gouzy J."/>
            <person name="Grassa C.J."/>
            <person name="Murat F."/>
            <person name="Staton S.E."/>
            <person name="Cottret L."/>
            <person name="Lelandais-Briere C."/>
            <person name="Owens G.L."/>
            <person name="Carrere S."/>
            <person name="Mayjonade B."/>
            <person name="Legrand L."/>
            <person name="Gill N."/>
            <person name="Kane N.C."/>
            <person name="Bowers J.E."/>
            <person name="Hubner S."/>
            <person name="Bellec A."/>
            <person name="Berard A."/>
            <person name="Berges H."/>
            <person name="Blanchet N."/>
            <person name="Boniface M.C."/>
            <person name="Brunel D."/>
            <person name="Catrice O."/>
            <person name="Chaidir N."/>
            <person name="Claudel C."/>
            <person name="Donnadieu C."/>
            <person name="Faraut T."/>
            <person name="Fievet G."/>
            <person name="Helmstetter N."/>
            <person name="King M."/>
            <person name="Knapp S.J."/>
            <person name="Lai Z."/>
            <person name="Le Paslier M.C."/>
            <person name="Lippi Y."/>
            <person name="Lorenzon L."/>
            <person name="Mandel J.R."/>
            <person name="Marage G."/>
            <person name="Marchand G."/>
            <person name="Marquand E."/>
            <person name="Bret-Mestries E."/>
            <person name="Morien E."/>
            <person name="Nambeesan S."/>
            <person name="Nguyen T."/>
            <person name="Pegot-Espagnet P."/>
            <person name="Pouilly N."/>
            <person name="Raftis F."/>
            <person name="Sallet E."/>
            <person name="Schiex T."/>
            <person name="Thomas J."/>
            <person name="Vandecasteele C."/>
            <person name="Vares D."/>
            <person name="Vear F."/>
            <person name="Vautrin S."/>
            <person name="Crespi M."/>
            <person name="Mangin B."/>
            <person name="Burke J.M."/>
            <person name="Salse J."/>
            <person name="Munos S."/>
            <person name="Vincourt P."/>
            <person name="Rieseberg L.H."/>
            <person name="Langlade N.B."/>
        </authorList>
    </citation>
    <scope>NUCLEOTIDE SEQUENCE</scope>
    <source>
        <tissue evidence="1">Leaves</tissue>
    </source>
</reference>
<evidence type="ECO:0000313" key="1">
    <source>
        <dbReference type="EMBL" id="KAF5772197.1"/>
    </source>
</evidence>
<organism evidence="1 2">
    <name type="scientific">Helianthus annuus</name>
    <name type="common">Common sunflower</name>
    <dbReference type="NCBI Taxonomy" id="4232"/>
    <lineage>
        <taxon>Eukaryota</taxon>
        <taxon>Viridiplantae</taxon>
        <taxon>Streptophyta</taxon>
        <taxon>Embryophyta</taxon>
        <taxon>Tracheophyta</taxon>
        <taxon>Spermatophyta</taxon>
        <taxon>Magnoliopsida</taxon>
        <taxon>eudicotyledons</taxon>
        <taxon>Gunneridae</taxon>
        <taxon>Pentapetalae</taxon>
        <taxon>asterids</taxon>
        <taxon>campanulids</taxon>
        <taxon>Asterales</taxon>
        <taxon>Asteraceae</taxon>
        <taxon>Asteroideae</taxon>
        <taxon>Heliantheae alliance</taxon>
        <taxon>Heliantheae</taxon>
        <taxon>Helianthus</taxon>
    </lineage>
</organism>
<evidence type="ECO:0000313" key="2">
    <source>
        <dbReference type="Proteomes" id="UP000215914"/>
    </source>
</evidence>
<proteinExistence type="predicted"/>
<dbReference type="Gramene" id="mRNA:HanXRQr2_Chr13g0573991">
    <property type="protein sequence ID" value="mRNA:HanXRQr2_Chr13g0573991"/>
    <property type="gene ID" value="HanXRQr2_Chr13g0573991"/>
</dbReference>
<evidence type="ECO:0008006" key="3">
    <source>
        <dbReference type="Google" id="ProtNLM"/>
    </source>
</evidence>
<dbReference type="Proteomes" id="UP000215914">
    <property type="component" value="Unassembled WGS sequence"/>
</dbReference>
<protein>
    <recommendedName>
        <fullName evidence="3">Reverse transcriptase zinc-binding domain-containing protein</fullName>
    </recommendedName>
</protein>
<name>A0A9K3H915_HELAN</name>
<gene>
    <name evidence="1" type="ORF">HanXRQr2_Chr13g0573991</name>
</gene>
<sequence length="168" mass="19997">MVRLSNKEDAWIWSTDKKDGFSVKSVKKTLISDRGSSRLPTYKWSKLVPIKCNIMVWRACSLAICVWAAFSDWCNIPPIFTFEFKDLMDIHNSNQERKKMKKILWGLVIIVCWCLWKARNDLVFNQHRRSSQEILIDIKSRGFGWLKNRSACKFISWKEWCKYPMHMV</sequence>